<comment type="caution">
    <text evidence="2">The sequence shown here is derived from an EMBL/GenBank/DDBJ whole genome shotgun (WGS) entry which is preliminary data.</text>
</comment>
<reference evidence="2 3" key="1">
    <citation type="submission" date="2018-01" db="EMBL/GenBank/DDBJ databases">
        <title>The draft genome sequence of Halioglobus lutimaris HF004.</title>
        <authorList>
            <person name="Du Z.-J."/>
            <person name="Shi M.-J."/>
        </authorList>
    </citation>
    <scope>NUCLEOTIDE SEQUENCE [LARGE SCALE GENOMIC DNA]</scope>
    <source>
        <strain evidence="2 3">HF004</strain>
    </source>
</reference>
<keyword evidence="3" id="KW-1185">Reference proteome</keyword>
<gene>
    <name evidence="2" type="ORF">C0039_11735</name>
</gene>
<sequence>MPNRLTFSLRFLAACLLTGSGVAHIAGLWFRELDERAVGAMLLGAVYLIIAIGLFGQSRFSLFMAIAVPATVALSAIQQLEPPNTLQTANVAVDVLVVCLSTLVLWQVRNRPSR</sequence>
<dbReference type="AlphaFoldDB" id="A0A2N5X2F6"/>
<feature type="transmembrane region" description="Helical" evidence="1">
    <location>
        <begin position="86"/>
        <end position="106"/>
    </location>
</feature>
<feature type="transmembrane region" description="Helical" evidence="1">
    <location>
        <begin position="62"/>
        <end position="80"/>
    </location>
</feature>
<name>A0A2N5X2F6_9GAMM</name>
<dbReference type="RefSeq" id="WP_101518146.1">
    <property type="nucleotide sequence ID" value="NZ_PKUS01000012.1"/>
</dbReference>
<dbReference type="EMBL" id="PKUS01000012">
    <property type="protein sequence ID" value="PLW68674.1"/>
    <property type="molecule type" value="Genomic_DNA"/>
</dbReference>
<evidence type="ECO:0000313" key="3">
    <source>
        <dbReference type="Proteomes" id="UP000235005"/>
    </source>
</evidence>
<evidence type="ECO:0000256" key="1">
    <source>
        <dbReference type="SAM" id="Phobius"/>
    </source>
</evidence>
<feature type="transmembrane region" description="Helical" evidence="1">
    <location>
        <begin position="7"/>
        <end position="30"/>
    </location>
</feature>
<dbReference type="OrthoDB" id="5741498at2"/>
<feature type="transmembrane region" description="Helical" evidence="1">
    <location>
        <begin position="36"/>
        <end position="55"/>
    </location>
</feature>
<organism evidence="2 3">
    <name type="scientific">Pseudohalioglobus lutimaris</name>
    <dbReference type="NCBI Taxonomy" id="1737061"/>
    <lineage>
        <taxon>Bacteria</taxon>
        <taxon>Pseudomonadati</taxon>
        <taxon>Pseudomonadota</taxon>
        <taxon>Gammaproteobacteria</taxon>
        <taxon>Cellvibrionales</taxon>
        <taxon>Halieaceae</taxon>
        <taxon>Pseudohalioglobus</taxon>
    </lineage>
</organism>
<keyword evidence="1" id="KW-1133">Transmembrane helix</keyword>
<evidence type="ECO:0000313" key="2">
    <source>
        <dbReference type="EMBL" id="PLW68674.1"/>
    </source>
</evidence>
<proteinExistence type="predicted"/>
<keyword evidence="1" id="KW-0472">Membrane</keyword>
<protein>
    <submittedName>
        <fullName evidence="2">Uncharacterized protein</fullName>
    </submittedName>
</protein>
<dbReference type="Proteomes" id="UP000235005">
    <property type="component" value="Unassembled WGS sequence"/>
</dbReference>
<keyword evidence="1" id="KW-0812">Transmembrane</keyword>
<accession>A0A2N5X2F6</accession>